<dbReference type="AlphaFoldDB" id="A0A9W9ZKV6"/>
<organism evidence="2 3">
    <name type="scientific">Desmophyllum pertusum</name>
    <dbReference type="NCBI Taxonomy" id="174260"/>
    <lineage>
        <taxon>Eukaryota</taxon>
        <taxon>Metazoa</taxon>
        <taxon>Cnidaria</taxon>
        <taxon>Anthozoa</taxon>
        <taxon>Hexacorallia</taxon>
        <taxon>Scleractinia</taxon>
        <taxon>Caryophylliina</taxon>
        <taxon>Caryophylliidae</taxon>
        <taxon>Desmophyllum</taxon>
    </lineage>
</organism>
<name>A0A9W9ZKV6_9CNID</name>
<feature type="region of interest" description="Disordered" evidence="1">
    <location>
        <begin position="48"/>
        <end position="107"/>
    </location>
</feature>
<evidence type="ECO:0000313" key="2">
    <source>
        <dbReference type="EMBL" id="KAJ7382583.1"/>
    </source>
</evidence>
<protein>
    <submittedName>
        <fullName evidence="2">Uncharacterized protein</fullName>
    </submittedName>
</protein>
<accession>A0A9W9ZKV6</accession>
<dbReference type="Proteomes" id="UP001163046">
    <property type="component" value="Unassembled WGS sequence"/>
</dbReference>
<feature type="region of interest" description="Disordered" evidence="1">
    <location>
        <begin position="1"/>
        <end position="25"/>
    </location>
</feature>
<comment type="caution">
    <text evidence="2">The sequence shown here is derived from an EMBL/GenBank/DDBJ whole genome shotgun (WGS) entry which is preliminary data.</text>
</comment>
<gene>
    <name evidence="2" type="ORF">OS493_034219</name>
</gene>
<dbReference type="OrthoDB" id="10381425at2759"/>
<reference evidence="2" key="1">
    <citation type="submission" date="2023-01" db="EMBL/GenBank/DDBJ databases">
        <title>Genome assembly of the deep-sea coral Lophelia pertusa.</title>
        <authorList>
            <person name="Herrera S."/>
            <person name="Cordes E."/>
        </authorList>
    </citation>
    <scope>NUCLEOTIDE SEQUENCE</scope>
    <source>
        <strain evidence="2">USNM1676648</strain>
        <tissue evidence="2">Polyp</tissue>
    </source>
</reference>
<keyword evidence="3" id="KW-1185">Reference proteome</keyword>
<feature type="compositionally biased region" description="Basic residues" evidence="1">
    <location>
        <begin position="95"/>
        <end position="105"/>
    </location>
</feature>
<evidence type="ECO:0000256" key="1">
    <source>
        <dbReference type="SAM" id="MobiDB-lite"/>
    </source>
</evidence>
<proteinExistence type="predicted"/>
<evidence type="ECO:0000313" key="3">
    <source>
        <dbReference type="Proteomes" id="UP001163046"/>
    </source>
</evidence>
<feature type="compositionally biased region" description="Basic and acidic residues" evidence="1">
    <location>
        <begin position="48"/>
        <end position="71"/>
    </location>
</feature>
<dbReference type="EMBL" id="MU825920">
    <property type="protein sequence ID" value="KAJ7382583.1"/>
    <property type="molecule type" value="Genomic_DNA"/>
</dbReference>
<sequence>MWRSKSSSKDLRTDWKGQQQAGKDIIQLYNRETRAQRERNRKIIEIQRKARRKDDSRNYSLEAKAREEMRKNSQAKTGYSVMKLPPIESPDKPPRKGGQRWSKRSSVKDVDEHFLPEIDTSRAVYVRGGRLKEPSRDPRFQGLISCLLINEDYYGDLQRFAPPRREMSKRTRLGLGF</sequence>